<dbReference type="PANTHER" id="PTHR28008">
    <property type="entry name" value="DOMAIN PROTEIN, PUTATIVE (AFU_ORTHOLOGUE AFUA_3G10980)-RELATED"/>
    <property type="match status" value="1"/>
</dbReference>
<evidence type="ECO:0000313" key="1">
    <source>
        <dbReference type="EMBL" id="UXX81999.1"/>
    </source>
</evidence>
<sequence>MSIALFLVVGIATLSPMPEQQDLPGSDKLHHLIGFAALAFPLSWVYPRHAWLIFAAATVYGGLIEVIQPQVGRYAEFSDGLADLAGAAMGAGFGRWLGLRRFAYLSRAA</sequence>
<gene>
    <name evidence="1" type="ORF">N7U68_12835</name>
</gene>
<proteinExistence type="predicted"/>
<dbReference type="EMBL" id="CP106738">
    <property type="protein sequence ID" value="UXX81999.1"/>
    <property type="molecule type" value="Genomic_DNA"/>
</dbReference>
<keyword evidence="2" id="KW-1185">Reference proteome</keyword>
<organism evidence="1 2">
    <name type="scientific">Roseovarius pelagicus</name>
    <dbReference type="NCBI Taxonomy" id="2980108"/>
    <lineage>
        <taxon>Bacteria</taxon>
        <taxon>Pseudomonadati</taxon>
        <taxon>Pseudomonadota</taxon>
        <taxon>Alphaproteobacteria</taxon>
        <taxon>Rhodobacterales</taxon>
        <taxon>Roseobacteraceae</taxon>
        <taxon>Roseovarius</taxon>
    </lineage>
</organism>
<accession>A0ABY6D7W1</accession>
<dbReference type="Proteomes" id="UP001064087">
    <property type="component" value="Chromosome"/>
</dbReference>
<name>A0ABY6D7W1_9RHOB</name>
<dbReference type="RefSeq" id="WP_263047052.1">
    <property type="nucleotide sequence ID" value="NZ_CP106738.1"/>
</dbReference>
<protein>
    <submittedName>
        <fullName evidence="1">VanZ family protein</fullName>
    </submittedName>
</protein>
<dbReference type="PANTHER" id="PTHR28008:SF1">
    <property type="entry name" value="DOMAIN PROTEIN, PUTATIVE (AFU_ORTHOLOGUE AFUA_3G10980)-RELATED"/>
    <property type="match status" value="1"/>
</dbReference>
<reference evidence="1" key="1">
    <citation type="submission" date="2022-10" db="EMBL/GenBank/DDBJ databases">
        <title>Roseovarius pelagicus sp. nov., isolated from Arctic seawater.</title>
        <authorList>
            <person name="Hong Y.W."/>
            <person name="Hwang C.Y."/>
        </authorList>
    </citation>
    <scope>NUCLEOTIDE SEQUENCE</scope>
    <source>
        <strain evidence="1">HL-MP18</strain>
    </source>
</reference>
<evidence type="ECO:0000313" key="2">
    <source>
        <dbReference type="Proteomes" id="UP001064087"/>
    </source>
</evidence>